<sequence>MTEQETSYEVIVRTEIAIEILNQARAIVTARVYELEDTDPAATEALRRRRRDLIDLQRSLSADGRNAVEDVIAVWGPRVQDETRFWAEF</sequence>
<protein>
    <submittedName>
        <fullName evidence="1">Uncharacterized protein</fullName>
    </submittedName>
</protein>
<name>A0A1C7P8H9_9HYPH</name>
<evidence type="ECO:0000313" key="2">
    <source>
        <dbReference type="Proteomes" id="UP000093111"/>
    </source>
</evidence>
<dbReference type="EMBL" id="LGLV01000001">
    <property type="protein sequence ID" value="OBZ97497.1"/>
    <property type="molecule type" value="Genomic_DNA"/>
</dbReference>
<dbReference type="AlphaFoldDB" id="A0A1C7P8H9"/>
<reference evidence="1 2" key="1">
    <citation type="journal article" date="2016" name="Syst. Appl. Microbiol.">
        <title>Pararhizobium polonicum sp. nov. isolated from tumors on stone fruit rootstocks.</title>
        <authorList>
            <person name="Pulawska J."/>
            <person name="Kuzmanovic N."/>
            <person name="Willems A."/>
            <person name="Pothier J.F."/>
        </authorList>
    </citation>
    <scope>NUCLEOTIDE SEQUENCE [LARGE SCALE GENOMIC DNA]</scope>
    <source>
        <strain evidence="1 2">F5.1</strain>
        <plasmid evidence="1">pF5.1a</plasmid>
    </source>
</reference>
<gene>
    <name evidence="1" type="ORF">ADU59_00280</name>
</gene>
<evidence type="ECO:0000313" key="1">
    <source>
        <dbReference type="EMBL" id="OBZ97497.1"/>
    </source>
</evidence>
<dbReference type="RefSeq" id="WP_068950595.1">
    <property type="nucleotide sequence ID" value="NZ_CM004502.1"/>
</dbReference>
<keyword evidence="1" id="KW-0614">Plasmid</keyword>
<keyword evidence="2" id="KW-1185">Reference proteome</keyword>
<dbReference type="OrthoDB" id="8401317at2"/>
<geneLocation type="plasmid" evidence="2">
    <name>pf5.1a</name>
</geneLocation>
<dbReference type="Proteomes" id="UP000093111">
    <property type="component" value="Plasmid pF5.1a"/>
</dbReference>
<comment type="caution">
    <text evidence="1">The sequence shown here is derived from an EMBL/GenBank/DDBJ whole genome shotgun (WGS) entry which is preliminary data.</text>
</comment>
<organism evidence="1 2">
    <name type="scientific">Pararhizobium polonicum</name>
    <dbReference type="NCBI Taxonomy" id="1612624"/>
    <lineage>
        <taxon>Bacteria</taxon>
        <taxon>Pseudomonadati</taxon>
        <taxon>Pseudomonadota</taxon>
        <taxon>Alphaproteobacteria</taxon>
        <taxon>Hyphomicrobiales</taxon>
        <taxon>Rhizobiaceae</taxon>
        <taxon>Rhizobium/Agrobacterium group</taxon>
        <taxon>Pararhizobium</taxon>
    </lineage>
</organism>
<accession>A0A1C7P8H9</accession>
<proteinExistence type="predicted"/>